<organism evidence="2 3">
    <name type="scientific">Aspergillus lentulus</name>
    <dbReference type="NCBI Taxonomy" id="293939"/>
    <lineage>
        <taxon>Eukaryota</taxon>
        <taxon>Fungi</taxon>
        <taxon>Dikarya</taxon>
        <taxon>Ascomycota</taxon>
        <taxon>Pezizomycotina</taxon>
        <taxon>Eurotiomycetes</taxon>
        <taxon>Eurotiomycetidae</taxon>
        <taxon>Eurotiales</taxon>
        <taxon>Aspergillaceae</taxon>
        <taxon>Aspergillus</taxon>
        <taxon>Aspergillus subgen. Fumigati</taxon>
    </lineage>
</organism>
<evidence type="ECO:0000313" key="2">
    <source>
        <dbReference type="EMBL" id="KAF4206668.1"/>
    </source>
</evidence>
<name>A0AAN5YSL1_ASPLE</name>
<accession>A0AAN5YSL1</accession>
<sequence length="107" mass="11389">MSSFDEDTASRDCAPSSPITNENPLLRASNPLVSDLEQEVLDEYTRLLGNVNKVRHTHAYIYASACTNPASQLATCYEGSDLVDAGWVAVAGAQDCDGVHAAQGECV</sequence>
<comment type="caution">
    <text evidence="2">The sequence shown here is derived from an EMBL/GenBank/DDBJ whole genome shotgun (WGS) entry which is preliminary data.</text>
</comment>
<reference evidence="2" key="1">
    <citation type="journal article" date="2020" name="bioRxiv">
        <title>Genomic and phenotypic heterogeneity of clinical isolates of the human pathogens Aspergillus fumigatus, Aspergillus lentulus and Aspergillus fumigatiaffinis.</title>
        <authorList>
            <person name="dos Santos R.A.C."/>
            <person name="Steenwyk J.L."/>
            <person name="Rivero-Menendez O."/>
            <person name="Mead M.E."/>
            <person name="Silva L.P."/>
            <person name="Bastos R.W."/>
            <person name="Alastruey-Izquierdo A."/>
            <person name="Goldman G.H."/>
            <person name="Rokas A."/>
        </authorList>
    </citation>
    <scope>NUCLEOTIDE SEQUENCE</scope>
    <source>
        <strain evidence="2">CNM-CM8927</strain>
    </source>
</reference>
<dbReference type="AlphaFoldDB" id="A0AAN5YSL1"/>
<gene>
    <name evidence="2" type="ORF">CNMCM8927_004648</name>
</gene>
<proteinExistence type="predicted"/>
<protein>
    <submittedName>
        <fullName evidence="2">Uncharacterized protein</fullName>
    </submittedName>
</protein>
<dbReference type="EMBL" id="JAAAPU010000027">
    <property type="protein sequence ID" value="KAF4206668.1"/>
    <property type="molecule type" value="Genomic_DNA"/>
</dbReference>
<evidence type="ECO:0000313" key="3">
    <source>
        <dbReference type="Proteomes" id="UP000649114"/>
    </source>
</evidence>
<evidence type="ECO:0000256" key="1">
    <source>
        <dbReference type="SAM" id="MobiDB-lite"/>
    </source>
</evidence>
<reference evidence="2" key="2">
    <citation type="submission" date="2020-04" db="EMBL/GenBank/DDBJ databases">
        <authorList>
            <person name="Santos R.A.C."/>
            <person name="Steenwyk J.L."/>
            <person name="Rivero-Menendez O."/>
            <person name="Mead M.E."/>
            <person name="Silva L.P."/>
            <person name="Bastos R.W."/>
            <person name="Alastruey-Izquierdo A."/>
            <person name="Goldman G.H."/>
            <person name="Rokas A."/>
        </authorList>
    </citation>
    <scope>NUCLEOTIDE SEQUENCE</scope>
    <source>
        <strain evidence="2">CNM-CM8927</strain>
    </source>
</reference>
<feature type="region of interest" description="Disordered" evidence="1">
    <location>
        <begin position="1"/>
        <end position="26"/>
    </location>
</feature>
<dbReference type="Proteomes" id="UP000649114">
    <property type="component" value="Unassembled WGS sequence"/>
</dbReference>